<dbReference type="InterPro" id="IPR041685">
    <property type="entry name" value="AAA_GajA/Old/RecF-like"/>
</dbReference>
<dbReference type="InterPro" id="IPR034139">
    <property type="entry name" value="TOPRIM_OLD"/>
</dbReference>
<reference evidence="4" key="1">
    <citation type="submission" date="2016-10" db="EMBL/GenBank/DDBJ databases">
        <authorList>
            <person name="de Groot N.N."/>
        </authorList>
    </citation>
    <scope>NUCLEOTIDE SEQUENCE [LARGE SCALE GENOMIC DNA]</scope>
    <source>
        <strain evidence="4">DSM 15758</strain>
    </source>
</reference>
<dbReference type="PANTHER" id="PTHR43581">
    <property type="entry name" value="ATP/GTP PHOSPHATASE"/>
    <property type="match status" value="1"/>
</dbReference>
<comment type="caution">
    <text evidence="3">The sequence shown here is derived from an EMBL/GenBank/DDBJ whole genome shotgun (WGS) entry which is preliminary data.</text>
</comment>
<dbReference type="EMBL" id="FMWB01000029">
    <property type="protein sequence ID" value="SCZ48640.1"/>
    <property type="molecule type" value="Genomic_DNA"/>
</dbReference>
<dbReference type="InterPro" id="IPR027417">
    <property type="entry name" value="P-loop_NTPase"/>
</dbReference>
<protein>
    <submittedName>
        <fullName evidence="3">ATP-dependent endonuclease of the OLD family</fullName>
    </submittedName>
</protein>
<feature type="domain" description="Endonuclease GajA/Old nuclease/RecF-like AAA" evidence="1">
    <location>
        <begin position="239"/>
        <end position="333"/>
    </location>
</feature>
<sequence>MHLTNLSIRNFRNFASVDIPLAGNIVLLGENRVGKSNLLFAIRLVLDPTLPDSMRQLKLSDFSDGCDHSTNPQIEVHLDFADFDSNEMLLALLTDFRIAGNPNIARLSYVYRKRADITAIPQSSEDCEFVVYGGGVELRSVPPRVRRRIALDMLDALRDAEGQLASWRHSPLRPLLDDAFASVSRGELEGVAADLEAATTKMEHLPAVKALEDSLRTGIHDLAGETHDLNARLRFAPTDPLRLVRSIAMFIDDGKRGITEASLGSANVALIAMKLAEFAWRREKNERNYSLLCIEEPEAHLHPQLQRAVFGKLFNNADDAQALIVTSHSPTLAAIAPLRSIVALRRMPNGVSTAYSLAELPVDAEELNDIERYLSATRSELLFARGVIFVEGDAEEALLPGFAEALGHDLDQLGITVCNVAGVNFNPYVMLAGSLGIPFAVVTDWDPLDGTSPPLGKARTIGIWDAYCEVKPAAYVLTGEDRAWFETADFTAFSSAWKRHGIFLNDQTFEVAVANTPSLQPALLDILDEQGFGRVRSARIAAWRSGTPVDSDQLLAMVSDIGKGRLSAKLSAKVPGLTPPSYIAAAIQFVVPLV</sequence>
<feature type="domain" description="OLD protein-like TOPRIM" evidence="2">
    <location>
        <begin position="382"/>
        <end position="446"/>
    </location>
</feature>
<keyword evidence="3" id="KW-0255">Endonuclease</keyword>
<keyword evidence="3" id="KW-0540">Nuclease</keyword>
<gene>
    <name evidence="3" type="ORF">SAMN05216279_12915</name>
</gene>
<dbReference type="Pfam" id="PF20469">
    <property type="entry name" value="OLD-like_TOPRIM"/>
    <property type="match status" value="1"/>
</dbReference>
<evidence type="ECO:0000313" key="3">
    <source>
        <dbReference type="EMBL" id="SCZ48640.1"/>
    </source>
</evidence>
<dbReference type="GO" id="GO:0004519">
    <property type="term" value="F:endonuclease activity"/>
    <property type="evidence" value="ECO:0007669"/>
    <property type="project" value="UniProtKB-KW"/>
</dbReference>
<feature type="domain" description="Endonuclease GajA/Old nuclease/RecF-like AAA" evidence="1">
    <location>
        <begin position="1"/>
        <end position="87"/>
    </location>
</feature>
<name>A0A1G5PHT8_9PSED</name>
<keyword evidence="3" id="KW-0378">Hydrolase</keyword>
<dbReference type="Proteomes" id="UP000183046">
    <property type="component" value="Unassembled WGS sequence"/>
</dbReference>
<evidence type="ECO:0000259" key="1">
    <source>
        <dbReference type="Pfam" id="PF13175"/>
    </source>
</evidence>
<evidence type="ECO:0000259" key="2">
    <source>
        <dbReference type="Pfam" id="PF20469"/>
    </source>
</evidence>
<dbReference type="Pfam" id="PF13175">
    <property type="entry name" value="AAA_15"/>
    <property type="match status" value="2"/>
</dbReference>
<dbReference type="AlphaFoldDB" id="A0A1G5PHT8"/>
<proteinExistence type="predicted"/>
<dbReference type="SUPFAM" id="SSF52540">
    <property type="entry name" value="P-loop containing nucleoside triphosphate hydrolases"/>
    <property type="match status" value="1"/>
</dbReference>
<organism evidence="3 4">
    <name type="scientific">Pseudomonas oryzihabitans</name>
    <dbReference type="NCBI Taxonomy" id="47885"/>
    <lineage>
        <taxon>Bacteria</taxon>
        <taxon>Pseudomonadati</taxon>
        <taxon>Pseudomonadota</taxon>
        <taxon>Gammaproteobacteria</taxon>
        <taxon>Pseudomonadales</taxon>
        <taxon>Pseudomonadaceae</taxon>
        <taxon>Pseudomonas</taxon>
    </lineage>
</organism>
<evidence type="ECO:0000313" key="4">
    <source>
        <dbReference type="Proteomes" id="UP000183046"/>
    </source>
</evidence>
<dbReference type="RefSeq" id="WP_074585323.1">
    <property type="nucleotide sequence ID" value="NZ_FMWB01000029.1"/>
</dbReference>
<dbReference type="Gene3D" id="3.40.50.300">
    <property type="entry name" value="P-loop containing nucleotide triphosphate hydrolases"/>
    <property type="match status" value="2"/>
</dbReference>
<dbReference type="CDD" id="cd01026">
    <property type="entry name" value="TOPRIM_OLD"/>
    <property type="match status" value="1"/>
</dbReference>
<accession>A0A1G5PHT8</accession>
<dbReference type="OrthoDB" id="3322489at2"/>
<dbReference type="InterPro" id="IPR051396">
    <property type="entry name" value="Bact_Antivir_Def_Nuclease"/>
</dbReference>
<dbReference type="PANTHER" id="PTHR43581:SF4">
    <property type="entry name" value="ATP_GTP PHOSPHATASE"/>
    <property type="match status" value="1"/>
</dbReference>